<dbReference type="InterPro" id="IPR027843">
    <property type="entry name" value="DUF4440"/>
</dbReference>
<comment type="caution">
    <text evidence="2">The sequence shown here is derived from an EMBL/GenBank/DDBJ whole genome shotgun (WGS) entry which is preliminary data.</text>
</comment>
<name>A0A9Q1BRK8_HOLLE</name>
<dbReference type="Pfam" id="PF14534">
    <property type="entry name" value="DUF4440"/>
    <property type="match status" value="1"/>
</dbReference>
<accession>A0A9Q1BRK8</accession>
<dbReference type="EMBL" id="JAIZAY010000012">
    <property type="protein sequence ID" value="KAJ8031511.1"/>
    <property type="molecule type" value="Genomic_DNA"/>
</dbReference>
<feature type="domain" description="DUF4440" evidence="1">
    <location>
        <begin position="36"/>
        <end position="139"/>
    </location>
</feature>
<proteinExistence type="predicted"/>
<dbReference type="Proteomes" id="UP001152320">
    <property type="component" value="Chromosome 12"/>
</dbReference>
<dbReference type="Gene3D" id="3.10.450.50">
    <property type="match status" value="1"/>
</dbReference>
<organism evidence="2 3">
    <name type="scientific">Holothuria leucospilota</name>
    <name type="common">Black long sea cucumber</name>
    <name type="synonym">Mertensiothuria leucospilota</name>
    <dbReference type="NCBI Taxonomy" id="206669"/>
    <lineage>
        <taxon>Eukaryota</taxon>
        <taxon>Metazoa</taxon>
        <taxon>Echinodermata</taxon>
        <taxon>Eleutherozoa</taxon>
        <taxon>Echinozoa</taxon>
        <taxon>Holothuroidea</taxon>
        <taxon>Aspidochirotacea</taxon>
        <taxon>Aspidochirotida</taxon>
        <taxon>Holothuriidae</taxon>
        <taxon>Holothuria</taxon>
    </lineage>
</organism>
<evidence type="ECO:0000313" key="3">
    <source>
        <dbReference type="Proteomes" id="UP001152320"/>
    </source>
</evidence>
<evidence type="ECO:0000259" key="1">
    <source>
        <dbReference type="Pfam" id="PF14534"/>
    </source>
</evidence>
<evidence type="ECO:0000313" key="2">
    <source>
        <dbReference type="EMBL" id="KAJ8031511.1"/>
    </source>
</evidence>
<keyword evidence="3" id="KW-1185">Reference proteome</keyword>
<sequence length="150" mass="16959">MLVVDLVVYVNKYRITVDYRTYLKIFNMSGLKEEVEEATRKLLACYNAGNFIEMGKCYTEDIRFMAPGSPMVIGRDAAVKKRQADHEAGFKTVKPIVEEVGEAGGDVIYSRGVFTCYGADGKEKDTGKYVSLWKRVDGRLYFYTDISCSD</sequence>
<dbReference type="AlphaFoldDB" id="A0A9Q1BRK8"/>
<dbReference type="SUPFAM" id="SSF54427">
    <property type="entry name" value="NTF2-like"/>
    <property type="match status" value="1"/>
</dbReference>
<dbReference type="OrthoDB" id="5970825at2759"/>
<protein>
    <recommendedName>
        <fullName evidence="1">DUF4440 domain-containing protein</fullName>
    </recommendedName>
</protein>
<gene>
    <name evidence="2" type="ORF">HOLleu_24721</name>
</gene>
<dbReference type="InterPro" id="IPR032710">
    <property type="entry name" value="NTF2-like_dom_sf"/>
</dbReference>
<reference evidence="2" key="1">
    <citation type="submission" date="2021-10" db="EMBL/GenBank/DDBJ databases">
        <title>Tropical sea cucumber genome reveals ecological adaptation and Cuvierian tubules defense mechanism.</title>
        <authorList>
            <person name="Chen T."/>
        </authorList>
    </citation>
    <scope>NUCLEOTIDE SEQUENCE</scope>
    <source>
        <strain evidence="2">Nanhai2018</strain>
        <tissue evidence="2">Muscle</tissue>
    </source>
</reference>